<dbReference type="AlphaFoldDB" id="A0A9P8C9L5"/>
<dbReference type="PANTHER" id="PTHR47843:SF2">
    <property type="entry name" value="BTB DOMAIN-CONTAINING PROTEIN"/>
    <property type="match status" value="1"/>
</dbReference>
<feature type="domain" description="BTB" evidence="2">
    <location>
        <begin position="31"/>
        <end position="108"/>
    </location>
</feature>
<sequence>MPKGKRQRNPSSPDPEASMAKRSKSVPPEFSDAVSMVTFFIGNKEEGNQKKFLVHKDVICSQSPVLKAAFDNKLTDGGTQTYAIEDVNEHTFKMFMEWLYSKTITLVQVITPIDNKPQIPQAQRDMKTNEDLSLCQLWVLGHKLSLPEMQDVAIESMLRAVRINYDLDSVVYKYAYEKTPVDSELRKFLVAQIVANRPYPSWFDKERNALPADFLFDFAKACLLYMPMHRALVNPADFYLSKGPHASTVLGIDYSSALGFGFDSNWERQTDKE</sequence>
<dbReference type="EMBL" id="MU251368">
    <property type="protein sequence ID" value="KAG9238590.1"/>
    <property type="molecule type" value="Genomic_DNA"/>
</dbReference>
<dbReference type="Pfam" id="PF00651">
    <property type="entry name" value="BTB"/>
    <property type="match status" value="1"/>
</dbReference>
<evidence type="ECO:0000259" key="2">
    <source>
        <dbReference type="PROSITE" id="PS50097"/>
    </source>
</evidence>
<dbReference type="InterPro" id="IPR000210">
    <property type="entry name" value="BTB/POZ_dom"/>
</dbReference>
<evidence type="ECO:0000256" key="1">
    <source>
        <dbReference type="SAM" id="MobiDB-lite"/>
    </source>
</evidence>
<dbReference type="InterPro" id="IPR011333">
    <property type="entry name" value="SKP1/BTB/POZ_sf"/>
</dbReference>
<evidence type="ECO:0000313" key="4">
    <source>
        <dbReference type="Proteomes" id="UP000824998"/>
    </source>
</evidence>
<evidence type="ECO:0000313" key="3">
    <source>
        <dbReference type="EMBL" id="KAG9238590.1"/>
    </source>
</evidence>
<dbReference type="CDD" id="cd18186">
    <property type="entry name" value="BTB_POZ_ZBTB_KLHL-like"/>
    <property type="match status" value="1"/>
</dbReference>
<organism evidence="3 4">
    <name type="scientific">Amylocarpus encephaloides</name>
    <dbReference type="NCBI Taxonomy" id="45428"/>
    <lineage>
        <taxon>Eukaryota</taxon>
        <taxon>Fungi</taxon>
        <taxon>Dikarya</taxon>
        <taxon>Ascomycota</taxon>
        <taxon>Pezizomycotina</taxon>
        <taxon>Leotiomycetes</taxon>
        <taxon>Helotiales</taxon>
        <taxon>Helotiales incertae sedis</taxon>
        <taxon>Amylocarpus</taxon>
    </lineage>
</organism>
<protein>
    <recommendedName>
        <fullName evidence="2">BTB domain-containing protein</fullName>
    </recommendedName>
</protein>
<accession>A0A9P8C9L5</accession>
<name>A0A9P8C9L5_9HELO</name>
<feature type="region of interest" description="Disordered" evidence="1">
    <location>
        <begin position="1"/>
        <end position="27"/>
    </location>
</feature>
<gene>
    <name evidence="3" type="ORF">BJ875DRAFT_511108</name>
</gene>
<reference evidence="3" key="1">
    <citation type="journal article" date="2021" name="IMA Fungus">
        <title>Genomic characterization of three marine fungi, including Emericellopsis atlantica sp. nov. with signatures of a generalist lifestyle and marine biomass degradation.</title>
        <authorList>
            <person name="Hagestad O.C."/>
            <person name="Hou L."/>
            <person name="Andersen J.H."/>
            <person name="Hansen E.H."/>
            <person name="Altermark B."/>
            <person name="Li C."/>
            <person name="Kuhnert E."/>
            <person name="Cox R.J."/>
            <person name="Crous P.W."/>
            <person name="Spatafora J.W."/>
            <person name="Lail K."/>
            <person name="Amirebrahimi M."/>
            <person name="Lipzen A."/>
            <person name="Pangilinan J."/>
            <person name="Andreopoulos W."/>
            <person name="Hayes R.D."/>
            <person name="Ng V."/>
            <person name="Grigoriev I.V."/>
            <person name="Jackson S.A."/>
            <person name="Sutton T.D.S."/>
            <person name="Dobson A.D.W."/>
            <person name="Rama T."/>
        </authorList>
    </citation>
    <scope>NUCLEOTIDE SEQUENCE</scope>
    <source>
        <strain evidence="3">TRa018bII</strain>
    </source>
</reference>
<dbReference type="PANTHER" id="PTHR47843">
    <property type="entry name" value="BTB DOMAIN-CONTAINING PROTEIN-RELATED"/>
    <property type="match status" value="1"/>
</dbReference>
<dbReference type="Gene3D" id="3.30.710.10">
    <property type="entry name" value="Potassium Channel Kv1.1, Chain A"/>
    <property type="match status" value="1"/>
</dbReference>
<keyword evidence="4" id="KW-1185">Reference proteome</keyword>
<proteinExistence type="predicted"/>
<dbReference type="PROSITE" id="PS50097">
    <property type="entry name" value="BTB"/>
    <property type="match status" value="1"/>
</dbReference>
<dbReference type="OrthoDB" id="194443at2759"/>
<dbReference type="SUPFAM" id="SSF54695">
    <property type="entry name" value="POZ domain"/>
    <property type="match status" value="1"/>
</dbReference>
<comment type="caution">
    <text evidence="3">The sequence shown here is derived from an EMBL/GenBank/DDBJ whole genome shotgun (WGS) entry which is preliminary data.</text>
</comment>
<dbReference type="Proteomes" id="UP000824998">
    <property type="component" value="Unassembled WGS sequence"/>
</dbReference>